<evidence type="ECO:0000256" key="4">
    <source>
        <dbReference type="ARBA" id="ARBA00022737"/>
    </source>
</evidence>
<dbReference type="Gene3D" id="3.80.10.10">
    <property type="entry name" value="Ribonuclease Inhibitor"/>
    <property type="match status" value="3"/>
</dbReference>
<keyword evidence="3 8" id="KW-0812">Transmembrane</keyword>
<dbReference type="GO" id="GO:0004674">
    <property type="term" value="F:protein serine/threonine kinase activity"/>
    <property type="evidence" value="ECO:0007669"/>
    <property type="project" value="UniProtKB-EC"/>
</dbReference>
<keyword evidence="4" id="KW-0677">Repeat</keyword>
<dbReference type="Pfam" id="PF00560">
    <property type="entry name" value="LRR_1"/>
    <property type="match status" value="2"/>
</dbReference>
<dbReference type="InterPro" id="IPR032675">
    <property type="entry name" value="LRR_dom_sf"/>
</dbReference>
<feature type="domain" description="Disease resistance R13L4/SHOC-2-like LRR" evidence="11">
    <location>
        <begin position="164"/>
        <end position="331"/>
    </location>
</feature>
<dbReference type="SUPFAM" id="SSF52058">
    <property type="entry name" value="L domain-like"/>
    <property type="match status" value="1"/>
</dbReference>
<feature type="chain" id="PRO_5031369196" description="Protein kinase domain-containing protein" evidence="9">
    <location>
        <begin position="25"/>
        <end position="708"/>
    </location>
</feature>
<dbReference type="InterPro" id="IPR011009">
    <property type="entry name" value="Kinase-like_dom_sf"/>
</dbReference>
<dbReference type="Pfam" id="PF23598">
    <property type="entry name" value="LRR_14"/>
    <property type="match status" value="1"/>
</dbReference>
<keyword evidence="9" id="KW-0732">Signal</keyword>
<dbReference type="FunFam" id="3.80.10.10:FF:000095">
    <property type="entry name" value="LRR receptor-like serine/threonine-protein kinase GSO1"/>
    <property type="match status" value="1"/>
</dbReference>
<feature type="transmembrane region" description="Helical" evidence="8">
    <location>
        <begin position="515"/>
        <end position="535"/>
    </location>
</feature>
<evidence type="ECO:0000256" key="8">
    <source>
        <dbReference type="SAM" id="Phobius"/>
    </source>
</evidence>
<dbReference type="SMART" id="SM00369">
    <property type="entry name" value="LRR_TYP"/>
    <property type="match status" value="4"/>
</dbReference>
<sequence>MSVYIMMNPSLVLIMLSMICVTTAASDIEIVSSLRKSLIRRKDTIPSWSNMDTPVCNLTGVECGGSKVVLRLKLPCSSSALKLPIPSSIGELKHLKFLNLSQCVSSLKSLSTNLFSGKLPPELGKLSKLESLDLTLVVLFFSGFGKLTNLKKIDLSSNSISGPIPKNIGNLKNLTSINLVNNSISGVIPSSIGKLRALHELRVRNCKLTGAIPSKLTELPNLASLDIGQNSMIPSWISNWKQVESITMAENLFTGSMPSLNLQNLRLLDMSSNMLSGELSSEICNLKSIENLSLPNNNFTGSIEKTFRNCSGLTELILFRNNLSGELPAYLAIILDDNFLSGKISPALAKVQTLHRVELGLVSLDLSSNNLIGHIPKSVSRLKLLDNLHYPGIISQVSYQKRYALDSKRCPCQIPNTISIMLVQPYPKNFTMKNLQGLILSHNMLSGAIPDNMASLMPRLAELDISWNFLSGTLHHPSLLHQSLCQQIPGICAKSCTEHAEPCLASAHRPTKTHVWDAMIGVIVFVLLVLVIYLGKQWILKRNASLRDSERLGLVTTVERGINEPLSINLGIPSRGRSRRAMAVKRLDKGHFQDDRQFLTELETIGKVQHRNLVPLVGYCVFAEERFLVYEYMENGSLDELLWNRDPGVEALDWPTRFKICLGAAQALPFCIMGLCLTSFTETLSQATYFWITTLSQSLRLWTGQNNK</sequence>
<evidence type="ECO:0000259" key="10">
    <source>
        <dbReference type="Pfam" id="PF07714"/>
    </source>
</evidence>
<dbReference type="SMART" id="SM00365">
    <property type="entry name" value="LRR_SD22"/>
    <property type="match status" value="2"/>
</dbReference>
<dbReference type="Gene3D" id="1.10.510.10">
    <property type="entry name" value="Transferase(Phosphotransferase) domain 1"/>
    <property type="match status" value="1"/>
</dbReference>
<dbReference type="EnsemblPlants" id="AUR62040316-RA">
    <property type="protein sequence ID" value="AUR62040316-RA:cds"/>
    <property type="gene ID" value="AUR62040316"/>
</dbReference>
<dbReference type="Gramene" id="AUR62040316-RA">
    <property type="protein sequence ID" value="AUR62040316-RA:cds"/>
    <property type="gene ID" value="AUR62040316"/>
</dbReference>
<dbReference type="SUPFAM" id="SSF56112">
    <property type="entry name" value="Protein kinase-like (PK-like)"/>
    <property type="match status" value="1"/>
</dbReference>
<feature type="signal peptide" evidence="9">
    <location>
        <begin position="1"/>
        <end position="24"/>
    </location>
</feature>
<dbReference type="PANTHER" id="PTHR48056:SF58">
    <property type="entry name" value="LEUCINE-RICH REPEAT RECEPTOR PROTEIN KINASE MSP1-LIKE ISOFORM X1"/>
    <property type="match status" value="1"/>
</dbReference>
<dbReference type="SUPFAM" id="SSF52047">
    <property type="entry name" value="RNI-like"/>
    <property type="match status" value="1"/>
</dbReference>
<evidence type="ECO:0000256" key="7">
    <source>
        <dbReference type="ARBA" id="ARBA00023180"/>
    </source>
</evidence>
<evidence type="ECO:0000256" key="6">
    <source>
        <dbReference type="ARBA" id="ARBA00023136"/>
    </source>
</evidence>
<name>A0A803N4K0_CHEQI</name>
<keyword evidence="13" id="KW-1185">Reference proteome</keyword>
<keyword evidence="5 8" id="KW-1133">Transmembrane helix</keyword>
<evidence type="ECO:0000256" key="3">
    <source>
        <dbReference type="ARBA" id="ARBA00022692"/>
    </source>
</evidence>
<keyword evidence="2" id="KW-0433">Leucine-rich repeat</keyword>
<dbReference type="Proteomes" id="UP000596660">
    <property type="component" value="Unplaced"/>
</dbReference>
<evidence type="ECO:0000256" key="2">
    <source>
        <dbReference type="ARBA" id="ARBA00022614"/>
    </source>
</evidence>
<keyword evidence="6 8" id="KW-0472">Membrane</keyword>
<protein>
    <recommendedName>
        <fullName evidence="14">Protein kinase domain-containing protein</fullName>
    </recommendedName>
</protein>
<keyword evidence="7" id="KW-0325">Glycoprotein</keyword>
<evidence type="ECO:0008006" key="14">
    <source>
        <dbReference type="Google" id="ProtNLM"/>
    </source>
</evidence>
<dbReference type="InterPro" id="IPR055414">
    <property type="entry name" value="LRR_R13L4/SHOC2-like"/>
</dbReference>
<dbReference type="InterPro" id="IPR050647">
    <property type="entry name" value="Plant_LRR-RLKs"/>
</dbReference>
<dbReference type="GO" id="GO:0016020">
    <property type="term" value="C:membrane"/>
    <property type="evidence" value="ECO:0007669"/>
    <property type="project" value="UniProtKB-SubCell"/>
</dbReference>
<dbReference type="GO" id="GO:0033612">
    <property type="term" value="F:receptor serine/threonine kinase binding"/>
    <property type="evidence" value="ECO:0007669"/>
    <property type="project" value="TreeGrafter"/>
</dbReference>
<proteinExistence type="predicted"/>
<dbReference type="InterPro" id="IPR001245">
    <property type="entry name" value="Ser-Thr/Tyr_kinase_cat_dom"/>
</dbReference>
<evidence type="ECO:0000256" key="1">
    <source>
        <dbReference type="ARBA" id="ARBA00004167"/>
    </source>
</evidence>
<evidence type="ECO:0000313" key="13">
    <source>
        <dbReference type="Proteomes" id="UP000596660"/>
    </source>
</evidence>
<evidence type="ECO:0000259" key="11">
    <source>
        <dbReference type="Pfam" id="PF23598"/>
    </source>
</evidence>
<evidence type="ECO:0000313" key="12">
    <source>
        <dbReference type="EnsemblPlants" id="AUR62040316-RA:cds"/>
    </source>
</evidence>
<dbReference type="InterPro" id="IPR003591">
    <property type="entry name" value="Leu-rich_rpt_typical-subtyp"/>
</dbReference>
<accession>A0A803N4K0</accession>
<dbReference type="Pfam" id="PF07714">
    <property type="entry name" value="PK_Tyr_Ser-Thr"/>
    <property type="match status" value="1"/>
</dbReference>
<feature type="domain" description="Serine-threonine/tyrosine-protein kinase catalytic" evidence="10">
    <location>
        <begin position="575"/>
        <end position="669"/>
    </location>
</feature>
<dbReference type="InterPro" id="IPR001611">
    <property type="entry name" value="Leu-rich_rpt"/>
</dbReference>
<evidence type="ECO:0000256" key="5">
    <source>
        <dbReference type="ARBA" id="ARBA00022989"/>
    </source>
</evidence>
<reference evidence="12" key="1">
    <citation type="journal article" date="2017" name="Nature">
        <title>The genome of Chenopodium quinoa.</title>
        <authorList>
            <person name="Jarvis D.E."/>
            <person name="Ho Y.S."/>
            <person name="Lightfoot D.J."/>
            <person name="Schmoeckel S.M."/>
            <person name="Li B."/>
            <person name="Borm T.J.A."/>
            <person name="Ohyanagi H."/>
            <person name="Mineta K."/>
            <person name="Michell C.T."/>
            <person name="Saber N."/>
            <person name="Kharbatia N.M."/>
            <person name="Rupper R.R."/>
            <person name="Sharp A.R."/>
            <person name="Dally N."/>
            <person name="Boughton B.A."/>
            <person name="Woo Y.H."/>
            <person name="Gao G."/>
            <person name="Schijlen E.G.W.M."/>
            <person name="Guo X."/>
            <person name="Momin A.A."/>
            <person name="Negrao S."/>
            <person name="Al-Babili S."/>
            <person name="Gehring C."/>
            <person name="Roessner U."/>
            <person name="Jung C."/>
            <person name="Murphy K."/>
            <person name="Arold S.T."/>
            <person name="Gojobori T."/>
            <person name="van der Linden C.G."/>
            <person name="van Loo E.N."/>
            <person name="Jellen E.N."/>
            <person name="Maughan P.J."/>
            <person name="Tester M."/>
        </authorList>
    </citation>
    <scope>NUCLEOTIDE SEQUENCE [LARGE SCALE GENOMIC DNA]</scope>
    <source>
        <strain evidence="12">cv. PI 614886</strain>
    </source>
</reference>
<evidence type="ECO:0000256" key="9">
    <source>
        <dbReference type="SAM" id="SignalP"/>
    </source>
</evidence>
<comment type="subcellular location">
    <subcellularLocation>
        <location evidence="1">Membrane</location>
        <topology evidence="1">Single-pass membrane protein</topology>
    </subcellularLocation>
</comment>
<dbReference type="AlphaFoldDB" id="A0A803N4K0"/>
<organism evidence="12 13">
    <name type="scientific">Chenopodium quinoa</name>
    <name type="common">Quinoa</name>
    <dbReference type="NCBI Taxonomy" id="63459"/>
    <lineage>
        <taxon>Eukaryota</taxon>
        <taxon>Viridiplantae</taxon>
        <taxon>Streptophyta</taxon>
        <taxon>Embryophyta</taxon>
        <taxon>Tracheophyta</taxon>
        <taxon>Spermatophyta</taxon>
        <taxon>Magnoliopsida</taxon>
        <taxon>eudicotyledons</taxon>
        <taxon>Gunneridae</taxon>
        <taxon>Pentapetalae</taxon>
        <taxon>Caryophyllales</taxon>
        <taxon>Chenopodiaceae</taxon>
        <taxon>Chenopodioideae</taxon>
        <taxon>Atripliceae</taxon>
        <taxon>Chenopodium</taxon>
    </lineage>
</organism>
<dbReference type="PANTHER" id="PTHR48056">
    <property type="entry name" value="LRR RECEPTOR-LIKE SERINE/THREONINE-PROTEIN KINASE-RELATED"/>
    <property type="match status" value="1"/>
</dbReference>
<reference evidence="12" key="2">
    <citation type="submission" date="2021-03" db="UniProtKB">
        <authorList>
            <consortium name="EnsemblPlants"/>
        </authorList>
    </citation>
    <scope>IDENTIFICATION</scope>
</reference>